<evidence type="ECO:0000313" key="1">
    <source>
        <dbReference type="EMBL" id="KAL3686904.1"/>
    </source>
</evidence>
<reference evidence="1 2" key="1">
    <citation type="submission" date="2024-09" db="EMBL/GenBank/DDBJ databases">
        <title>Chromosome-scale assembly of Riccia sorocarpa.</title>
        <authorList>
            <person name="Paukszto L."/>
        </authorList>
    </citation>
    <scope>NUCLEOTIDE SEQUENCE [LARGE SCALE GENOMIC DNA]</scope>
    <source>
        <strain evidence="1">LP-2024</strain>
        <tissue evidence="1">Aerial parts of the thallus</tissue>
    </source>
</reference>
<comment type="caution">
    <text evidence="1">The sequence shown here is derived from an EMBL/GenBank/DDBJ whole genome shotgun (WGS) entry which is preliminary data.</text>
</comment>
<keyword evidence="2" id="KW-1185">Reference proteome</keyword>
<proteinExistence type="predicted"/>
<evidence type="ECO:0000313" key="2">
    <source>
        <dbReference type="Proteomes" id="UP001633002"/>
    </source>
</evidence>
<dbReference type="Proteomes" id="UP001633002">
    <property type="component" value="Unassembled WGS sequence"/>
</dbReference>
<name>A0ABD3H9U1_9MARC</name>
<dbReference type="EMBL" id="JBJQOH010000004">
    <property type="protein sequence ID" value="KAL3686904.1"/>
    <property type="molecule type" value="Genomic_DNA"/>
</dbReference>
<organism evidence="1 2">
    <name type="scientific">Riccia sorocarpa</name>
    <dbReference type="NCBI Taxonomy" id="122646"/>
    <lineage>
        <taxon>Eukaryota</taxon>
        <taxon>Viridiplantae</taxon>
        <taxon>Streptophyta</taxon>
        <taxon>Embryophyta</taxon>
        <taxon>Marchantiophyta</taxon>
        <taxon>Marchantiopsida</taxon>
        <taxon>Marchantiidae</taxon>
        <taxon>Marchantiales</taxon>
        <taxon>Ricciaceae</taxon>
        <taxon>Riccia</taxon>
    </lineage>
</organism>
<gene>
    <name evidence="1" type="ORF">R1sor_013213</name>
</gene>
<protein>
    <submittedName>
        <fullName evidence="1">Uncharacterized protein</fullName>
    </submittedName>
</protein>
<accession>A0ABD3H9U1</accession>
<sequence length="115" mass="12915">MPFARTMGNMVLLPNLHTLIFNGAQIARGMRFCRHPSTQSCRVQSRRGSKITIYQHNPATKCNIFDAFVLLRTMASKFVSGVDECYTIKATSSKLQHILALNYGIPRSAVWVKIA</sequence>
<dbReference type="AlphaFoldDB" id="A0ABD3H9U1"/>